<reference evidence="14 15" key="1">
    <citation type="journal article" date="2011" name="Cell">
        <title>The monarch butterfly genome yields insights into long-distance migration.</title>
        <authorList>
            <person name="Zhan S."/>
            <person name="Merlin C."/>
            <person name="Boore J.L."/>
            <person name="Reppert S.M."/>
        </authorList>
    </citation>
    <scope>NUCLEOTIDE SEQUENCE [LARGE SCALE GENOMIC DNA]</scope>
    <source>
        <strain evidence="14">F-2</strain>
    </source>
</reference>
<evidence type="ECO:0000313" key="14">
    <source>
        <dbReference type="EMBL" id="OWR54898.1"/>
    </source>
</evidence>
<comment type="catalytic activity">
    <reaction evidence="12">
        <text>2'-deoxyribonucleotide-(2'-deoxyribose 5'-phosphate)-2'-deoxyribonucleotide-DNA = a 3'-end 2'-deoxyribonucleotide-(2,3-dehydro-2,3-deoxyribose 5'-phosphate)-DNA + a 5'-end 5'-phospho-2'-deoxyribonucleoside-DNA + H(+)</text>
        <dbReference type="Rhea" id="RHEA:66592"/>
        <dbReference type="Rhea" id="RHEA-COMP:13180"/>
        <dbReference type="Rhea" id="RHEA-COMP:16897"/>
        <dbReference type="Rhea" id="RHEA-COMP:17067"/>
        <dbReference type="ChEBI" id="CHEBI:15378"/>
        <dbReference type="ChEBI" id="CHEBI:136412"/>
        <dbReference type="ChEBI" id="CHEBI:157695"/>
        <dbReference type="ChEBI" id="CHEBI:167181"/>
        <dbReference type="EC" id="4.2.99.18"/>
    </reaction>
</comment>
<evidence type="ECO:0000256" key="9">
    <source>
        <dbReference type="ARBA" id="ARBA00023268"/>
    </source>
</evidence>
<dbReference type="eggNOG" id="KOG2875">
    <property type="taxonomic scope" value="Eukaryota"/>
</dbReference>
<keyword evidence="9" id="KW-0511">Multifunctional enzyme</keyword>
<dbReference type="FunFam" id="1.10.340.30:FF:000006">
    <property type="entry name" value="N-glycosylase/DNA lyase isoform X2"/>
    <property type="match status" value="1"/>
</dbReference>
<dbReference type="Gene3D" id="1.10.340.30">
    <property type="entry name" value="Hypothetical protein, domain 2"/>
    <property type="match status" value="1"/>
</dbReference>
<dbReference type="GO" id="GO:0006285">
    <property type="term" value="P:base-excision repair, AP site formation"/>
    <property type="evidence" value="ECO:0007669"/>
    <property type="project" value="TreeGrafter"/>
</dbReference>
<dbReference type="Gene3D" id="1.10.1670.10">
    <property type="entry name" value="Helix-hairpin-Helix base-excision DNA repair enzymes (C-terminal)"/>
    <property type="match status" value="1"/>
</dbReference>
<protein>
    <recommendedName>
        <fullName evidence="13">N-glycosylase/DNA lyase</fullName>
        <ecNumber evidence="3">4.2.99.18</ecNumber>
    </recommendedName>
</protein>
<comment type="similarity">
    <text evidence="2">Belongs to the type-1 OGG1 family.</text>
</comment>
<dbReference type="Pfam" id="PF00730">
    <property type="entry name" value="HhH-GPD"/>
    <property type="match status" value="1"/>
</dbReference>
<dbReference type="SUPFAM" id="SSF48150">
    <property type="entry name" value="DNA-glycosylase"/>
    <property type="match status" value="1"/>
</dbReference>
<evidence type="ECO:0000256" key="1">
    <source>
        <dbReference type="ARBA" id="ARBA00004123"/>
    </source>
</evidence>
<dbReference type="PANTHER" id="PTHR10242">
    <property type="entry name" value="8-OXOGUANINE DNA GLYCOSYLASE"/>
    <property type="match status" value="1"/>
</dbReference>
<dbReference type="GO" id="GO:0005634">
    <property type="term" value="C:nucleus"/>
    <property type="evidence" value="ECO:0007669"/>
    <property type="project" value="UniProtKB-SubCell"/>
</dbReference>
<dbReference type="GO" id="GO:0034039">
    <property type="term" value="F:8-oxo-7,8-dihydroguanine DNA N-glycosylase activity"/>
    <property type="evidence" value="ECO:0007669"/>
    <property type="project" value="TreeGrafter"/>
</dbReference>
<dbReference type="InterPro" id="IPR052054">
    <property type="entry name" value="Oxidative_DNA_repair_enzyme"/>
</dbReference>
<comment type="function">
    <text evidence="11">DNA repair enzyme that incises DNA at 8-oxoG residues. Excises 7,8-dihydro-8-oxoguanine and 2,6-diamino-4-hydroxy-5-N-methylformamidopyrimidine (FAPY) from damaged DNA. Has a beta-lyase activity that nicks DNA 3' to the lesion.</text>
</comment>
<dbReference type="InterPro" id="IPR003265">
    <property type="entry name" value="HhH-GPD_domain"/>
</dbReference>
<keyword evidence="7 14" id="KW-0456">Lyase</keyword>
<evidence type="ECO:0000256" key="10">
    <source>
        <dbReference type="ARBA" id="ARBA00023295"/>
    </source>
</evidence>
<comment type="caution">
    <text evidence="14">The sequence shown here is derived from an EMBL/GenBank/DDBJ whole genome shotgun (WGS) entry which is preliminary data.</text>
</comment>
<dbReference type="EMBL" id="AGBW02007651">
    <property type="protein sequence ID" value="OWR54898.1"/>
    <property type="molecule type" value="Genomic_DNA"/>
</dbReference>
<evidence type="ECO:0000256" key="12">
    <source>
        <dbReference type="ARBA" id="ARBA00044632"/>
    </source>
</evidence>
<dbReference type="InterPro" id="IPR023170">
    <property type="entry name" value="HhH_base_excis_C"/>
</dbReference>
<evidence type="ECO:0000256" key="4">
    <source>
        <dbReference type="ARBA" id="ARBA00022763"/>
    </source>
</evidence>
<organism evidence="14 15">
    <name type="scientific">Danaus plexippus plexippus</name>
    <dbReference type="NCBI Taxonomy" id="278856"/>
    <lineage>
        <taxon>Eukaryota</taxon>
        <taxon>Metazoa</taxon>
        <taxon>Ecdysozoa</taxon>
        <taxon>Arthropoda</taxon>
        <taxon>Hexapoda</taxon>
        <taxon>Insecta</taxon>
        <taxon>Pterygota</taxon>
        <taxon>Neoptera</taxon>
        <taxon>Endopterygota</taxon>
        <taxon>Lepidoptera</taxon>
        <taxon>Glossata</taxon>
        <taxon>Ditrysia</taxon>
        <taxon>Papilionoidea</taxon>
        <taxon>Nymphalidae</taxon>
        <taxon>Danainae</taxon>
        <taxon>Danaini</taxon>
        <taxon>Danaina</taxon>
        <taxon>Danaus</taxon>
        <taxon>Danaus</taxon>
    </lineage>
</organism>
<dbReference type="FunCoup" id="A0A212FMB8">
    <property type="interactions" value="1620"/>
</dbReference>
<dbReference type="CDD" id="cd00056">
    <property type="entry name" value="ENDO3c"/>
    <property type="match status" value="1"/>
</dbReference>
<dbReference type="GO" id="GO:0003684">
    <property type="term" value="F:damaged DNA binding"/>
    <property type="evidence" value="ECO:0007669"/>
    <property type="project" value="InterPro"/>
</dbReference>
<gene>
    <name evidence="14" type="ORF">KGM_207004</name>
</gene>
<keyword evidence="5" id="KW-0378">Hydrolase</keyword>
<keyword evidence="4" id="KW-0227">DNA damage</keyword>
<evidence type="ECO:0000313" key="15">
    <source>
        <dbReference type="Proteomes" id="UP000007151"/>
    </source>
</evidence>
<name>A0A212FMB8_DANPL</name>
<dbReference type="SUPFAM" id="SSF55945">
    <property type="entry name" value="TATA-box binding protein-like"/>
    <property type="match status" value="1"/>
</dbReference>
<dbReference type="STRING" id="278856.A0A212FMB8"/>
<dbReference type="PANTHER" id="PTHR10242:SF2">
    <property type="entry name" value="N-GLYCOSYLASE_DNA LYASE"/>
    <property type="match status" value="1"/>
</dbReference>
<evidence type="ECO:0000256" key="6">
    <source>
        <dbReference type="ARBA" id="ARBA00023204"/>
    </source>
</evidence>
<evidence type="ECO:0000256" key="3">
    <source>
        <dbReference type="ARBA" id="ARBA00012720"/>
    </source>
</evidence>
<dbReference type="GO" id="GO:0006289">
    <property type="term" value="P:nucleotide-excision repair"/>
    <property type="evidence" value="ECO:0007669"/>
    <property type="project" value="InterPro"/>
</dbReference>
<keyword evidence="8" id="KW-0539">Nucleus</keyword>
<evidence type="ECO:0000256" key="7">
    <source>
        <dbReference type="ARBA" id="ARBA00023239"/>
    </source>
</evidence>
<dbReference type="AlphaFoldDB" id="A0A212FMB8"/>
<evidence type="ECO:0000256" key="13">
    <source>
        <dbReference type="ARBA" id="ARBA00073127"/>
    </source>
</evidence>
<evidence type="ECO:0000256" key="11">
    <source>
        <dbReference type="ARBA" id="ARBA00025652"/>
    </source>
</evidence>
<keyword evidence="10" id="KW-0326">Glycosidase</keyword>
<keyword evidence="15" id="KW-1185">Reference proteome</keyword>
<evidence type="ECO:0000256" key="5">
    <source>
        <dbReference type="ARBA" id="ARBA00022801"/>
    </source>
</evidence>
<dbReference type="Proteomes" id="UP000007151">
    <property type="component" value="Unassembled WGS sequence"/>
</dbReference>
<sequence length="325" mass="38077">MAWNKINCCQRELQLLGTLNGGQSFRWNYNKDTNEWKGVFSRTLWKLRQRDDFLEYQVLGSLLIKSKENNSVKVDFADMLTKYFRLDFNLKDHYKVWSDKDELFKSACTKFYGIRMLNQEPVENLFSFICSQNNHISRISSLVEKLCIYYGDEICQFEGVTYYAFPDVEKLMDIKVESKLRELGFGYRAKFIQKSAAQIVEWGGDEWFKRLKDMKYKDARQELIKLCGIGPKVADCICLMSLNHLEALPVDTHVYQIAATNYLPHLKGKKSVTEKIYTEIGDHFRSLYGDKAGWAHTVLFCADLKKFQQDDSNEDVVKSKRKKKK</sequence>
<dbReference type="InterPro" id="IPR011257">
    <property type="entry name" value="DNA_glycosylase"/>
</dbReference>
<evidence type="ECO:0000256" key="8">
    <source>
        <dbReference type="ARBA" id="ARBA00023242"/>
    </source>
</evidence>
<dbReference type="SMART" id="SM00478">
    <property type="entry name" value="ENDO3c"/>
    <property type="match status" value="1"/>
</dbReference>
<dbReference type="KEGG" id="dpl:KGM_207004"/>
<keyword evidence="6" id="KW-0234">DNA repair</keyword>
<comment type="subcellular location">
    <subcellularLocation>
        <location evidence="1">Nucleus</location>
    </subcellularLocation>
</comment>
<accession>A0A212FMB8</accession>
<proteinExistence type="inferred from homology"/>
<evidence type="ECO:0000256" key="2">
    <source>
        <dbReference type="ARBA" id="ARBA00010679"/>
    </source>
</evidence>
<dbReference type="Gene3D" id="3.30.310.40">
    <property type="match status" value="1"/>
</dbReference>
<dbReference type="EC" id="4.2.99.18" evidence="3"/>
<dbReference type="Pfam" id="PF07934">
    <property type="entry name" value="OGG_N"/>
    <property type="match status" value="1"/>
</dbReference>
<dbReference type="GO" id="GO:0140078">
    <property type="term" value="F:class I DNA-(apurinic or apyrimidinic site) endonuclease activity"/>
    <property type="evidence" value="ECO:0007669"/>
    <property type="project" value="UniProtKB-EC"/>
</dbReference>
<dbReference type="OrthoDB" id="238681at2759"/>
<dbReference type="InterPro" id="IPR012904">
    <property type="entry name" value="OGG_N"/>
</dbReference>
<dbReference type="FunFam" id="1.10.1670.10:FF:000005">
    <property type="entry name" value="N-glycosylase/DNA lyase OGG1"/>
    <property type="match status" value="1"/>
</dbReference>